<name>A0AAD4SG08_9MAGN</name>
<dbReference type="InterPro" id="IPR027417">
    <property type="entry name" value="P-loop_NTPase"/>
</dbReference>
<dbReference type="Proteomes" id="UP001202328">
    <property type="component" value="Unassembled WGS sequence"/>
</dbReference>
<evidence type="ECO:0000259" key="2">
    <source>
        <dbReference type="Pfam" id="PF00270"/>
    </source>
</evidence>
<dbReference type="PANTHER" id="PTHR47958">
    <property type="entry name" value="ATP-DEPENDENT RNA HELICASE DBP3"/>
    <property type="match status" value="1"/>
</dbReference>
<organism evidence="3 4">
    <name type="scientific">Papaver atlanticum</name>
    <dbReference type="NCBI Taxonomy" id="357466"/>
    <lineage>
        <taxon>Eukaryota</taxon>
        <taxon>Viridiplantae</taxon>
        <taxon>Streptophyta</taxon>
        <taxon>Embryophyta</taxon>
        <taxon>Tracheophyta</taxon>
        <taxon>Spermatophyta</taxon>
        <taxon>Magnoliopsida</taxon>
        <taxon>Ranunculales</taxon>
        <taxon>Papaveraceae</taxon>
        <taxon>Papaveroideae</taxon>
        <taxon>Papaver</taxon>
    </lineage>
</organism>
<gene>
    <name evidence="3" type="ORF">MKW98_032251</name>
</gene>
<evidence type="ECO:0000256" key="1">
    <source>
        <dbReference type="ARBA" id="ARBA00022884"/>
    </source>
</evidence>
<dbReference type="EMBL" id="JAJJMB010011222">
    <property type="protein sequence ID" value="KAI3903597.1"/>
    <property type="molecule type" value="Genomic_DNA"/>
</dbReference>
<dbReference type="Gene3D" id="3.40.50.300">
    <property type="entry name" value="P-loop containing nucleotide triphosphate hydrolases"/>
    <property type="match status" value="1"/>
</dbReference>
<dbReference type="SUPFAM" id="SSF52540">
    <property type="entry name" value="P-loop containing nucleoside triphosphate hydrolases"/>
    <property type="match status" value="1"/>
</dbReference>
<protein>
    <recommendedName>
        <fullName evidence="2">DEAD/DEAH-box helicase domain-containing protein</fullName>
    </recommendedName>
</protein>
<comment type="caution">
    <text evidence="3">The sequence shown here is derived from an EMBL/GenBank/DDBJ whole genome shotgun (WGS) entry which is preliminary data.</text>
</comment>
<evidence type="ECO:0000313" key="4">
    <source>
        <dbReference type="Proteomes" id="UP001202328"/>
    </source>
</evidence>
<reference evidence="3" key="1">
    <citation type="submission" date="2022-04" db="EMBL/GenBank/DDBJ databases">
        <title>A functionally conserved STORR gene fusion in Papaver species that diverged 16.8 million years ago.</title>
        <authorList>
            <person name="Catania T."/>
        </authorList>
    </citation>
    <scope>NUCLEOTIDE SEQUENCE</scope>
    <source>
        <strain evidence="3">S-188037</strain>
    </source>
</reference>
<dbReference type="Pfam" id="PF00270">
    <property type="entry name" value="DEAD"/>
    <property type="match status" value="1"/>
</dbReference>
<sequence length="67" mass="7974">MIRYLSPDEADKMLDIGFEPQIRKIVEKMYMSPRGARQTMLFRATFPREIQVNNADDHGKWQEVQFV</sequence>
<feature type="non-terminal residue" evidence="3">
    <location>
        <position position="1"/>
    </location>
</feature>
<evidence type="ECO:0000313" key="3">
    <source>
        <dbReference type="EMBL" id="KAI3903597.1"/>
    </source>
</evidence>
<keyword evidence="1" id="KW-0694">RNA-binding</keyword>
<proteinExistence type="predicted"/>
<dbReference type="GO" id="GO:0003723">
    <property type="term" value="F:RNA binding"/>
    <property type="evidence" value="ECO:0007669"/>
    <property type="project" value="UniProtKB-KW"/>
</dbReference>
<dbReference type="GO" id="GO:0005524">
    <property type="term" value="F:ATP binding"/>
    <property type="evidence" value="ECO:0007669"/>
    <property type="project" value="InterPro"/>
</dbReference>
<feature type="domain" description="DEAD/DEAH-box helicase" evidence="2">
    <location>
        <begin position="8"/>
        <end position="51"/>
    </location>
</feature>
<keyword evidence="4" id="KW-1185">Reference proteome</keyword>
<accession>A0AAD4SG08</accession>
<dbReference type="InterPro" id="IPR011545">
    <property type="entry name" value="DEAD/DEAH_box_helicase_dom"/>
</dbReference>
<dbReference type="AlphaFoldDB" id="A0AAD4SG08"/>